<protein>
    <submittedName>
        <fullName evidence="1">Uncharacterized protein</fullName>
    </submittedName>
</protein>
<dbReference type="AlphaFoldDB" id="A0AAV4QNC0"/>
<name>A0AAV4QNC0_9ARAC</name>
<proteinExistence type="predicted"/>
<sequence length="108" mass="11872">MPSSARRKEGLVEAVIRTPPSLPSLSVVRVRRPFSSSSKTLPNHLHTIFRCPFNAVPAFTIPPPSCPLGSQSRDVIITYGDSRECSRLGQELSQSFWLMAVLVPPIIS</sequence>
<reference evidence="1 2" key="1">
    <citation type="submission" date="2021-06" db="EMBL/GenBank/DDBJ databases">
        <title>Caerostris darwini draft genome.</title>
        <authorList>
            <person name="Kono N."/>
            <person name="Arakawa K."/>
        </authorList>
    </citation>
    <scope>NUCLEOTIDE SEQUENCE [LARGE SCALE GENOMIC DNA]</scope>
</reference>
<accession>A0AAV4QNC0</accession>
<evidence type="ECO:0000313" key="1">
    <source>
        <dbReference type="EMBL" id="GIY09759.1"/>
    </source>
</evidence>
<gene>
    <name evidence="1" type="ORF">CDAR_60311</name>
</gene>
<keyword evidence="2" id="KW-1185">Reference proteome</keyword>
<evidence type="ECO:0000313" key="2">
    <source>
        <dbReference type="Proteomes" id="UP001054837"/>
    </source>
</evidence>
<organism evidence="1 2">
    <name type="scientific">Caerostris darwini</name>
    <dbReference type="NCBI Taxonomy" id="1538125"/>
    <lineage>
        <taxon>Eukaryota</taxon>
        <taxon>Metazoa</taxon>
        <taxon>Ecdysozoa</taxon>
        <taxon>Arthropoda</taxon>
        <taxon>Chelicerata</taxon>
        <taxon>Arachnida</taxon>
        <taxon>Araneae</taxon>
        <taxon>Araneomorphae</taxon>
        <taxon>Entelegynae</taxon>
        <taxon>Araneoidea</taxon>
        <taxon>Araneidae</taxon>
        <taxon>Caerostris</taxon>
    </lineage>
</organism>
<dbReference type="Proteomes" id="UP001054837">
    <property type="component" value="Unassembled WGS sequence"/>
</dbReference>
<comment type="caution">
    <text evidence="1">The sequence shown here is derived from an EMBL/GenBank/DDBJ whole genome shotgun (WGS) entry which is preliminary data.</text>
</comment>
<dbReference type="EMBL" id="BPLQ01004677">
    <property type="protein sequence ID" value="GIY09759.1"/>
    <property type="molecule type" value="Genomic_DNA"/>
</dbReference>